<accession>A0A1Y2I4R1</accession>
<evidence type="ECO:0000256" key="1">
    <source>
        <dbReference type="SAM" id="MobiDB-lite"/>
    </source>
</evidence>
<dbReference type="AlphaFoldDB" id="A0A1Y2I4R1"/>
<feature type="compositionally biased region" description="Low complexity" evidence="1">
    <location>
        <begin position="61"/>
        <end position="75"/>
    </location>
</feature>
<evidence type="ECO:0000313" key="3">
    <source>
        <dbReference type="Proteomes" id="UP000193411"/>
    </source>
</evidence>
<sequence>MKWKYEIWDLLALVLAQGPFLVDRWEVLAFLGMLLTDRSQALVGIQGSLIISSWKHPVHASQGRSSQAQRQAAGSEGKILDTSEFPSTTRGSLRFRCSLLASLGLNTRLLQVVVD</sequence>
<protein>
    <submittedName>
        <fullName evidence="2">Uncharacterized protein</fullName>
    </submittedName>
</protein>
<comment type="caution">
    <text evidence="2">The sequence shown here is derived from an EMBL/GenBank/DDBJ whole genome shotgun (WGS) entry which is preliminary data.</text>
</comment>
<evidence type="ECO:0000313" key="2">
    <source>
        <dbReference type="EMBL" id="ORZ41284.1"/>
    </source>
</evidence>
<dbReference type="EMBL" id="MCFL01000001">
    <property type="protein sequence ID" value="ORZ41284.1"/>
    <property type="molecule type" value="Genomic_DNA"/>
</dbReference>
<organism evidence="2 3">
    <name type="scientific">Catenaria anguillulae PL171</name>
    <dbReference type="NCBI Taxonomy" id="765915"/>
    <lineage>
        <taxon>Eukaryota</taxon>
        <taxon>Fungi</taxon>
        <taxon>Fungi incertae sedis</taxon>
        <taxon>Blastocladiomycota</taxon>
        <taxon>Blastocladiomycetes</taxon>
        <taxon>Blastocladiales</taxon>
        <taxon>Catenariaceae</taxon>
        <taxon>Catenaria</taxon>
    </lineage>
</organism>
<gene>
    <name evidence="2" type="ORF">BCR44DRAFT_1422508</name>
</gene>
<dbReference type="Proteomes" id="UP000193411">
    <property type="component" value="Unassembled WGS sequence"/>
</dbReference>
<name>A0A1Y2I4R1_9FUNG</name>
<feature type="region of interest" description="Disordered" evidence="1">
    <location>
        <begin position="61"/>
        <end position="89"/>
    </location>
</feature>
<reference evidence="2 3" key="1">
    <citation type="submission" date="2016-07" db="EMBL/GenBank/DDBJ databases">
        <title>Pervasive Adenine N6-methylation of Active Genes in Fungi.</title>
        <authorList>
            <consortium name="DOE Joint Genome Institute"/>
            <person name="Mondo S.J."/>
            <person name="Dannebaum R.O."/>
            <person name="Kuo R.C."/>
            <person name="Labutti K."/>
            <person name="Haridas S."/>
            <person name="Kuo A."/>
            <person name="Salamov A."/>
            <person name="Ahrendt S.R."/>
            <person name="Lipzen A."/>
            <person name="Sullivan W."/>
            <person name="Andreopoulos W.B."/>
            <person name="Clum A."/>
            <person name="Lindquist E."/>
            <person name="Daum C."/>
            <person name="Ramamoorthy G.K."/>
            <person name="Gryganskyi A."/>
            <person name="Culley D."/>
            <person name="Magnuson J.K."/>
            <person name="James T.Y."/>
            <person name="O'Malley M.A."/>
            <person name="Stajich J.E."/>
            <person name="Spatafora J.W."/>
            <person name="Visel A."/>
            <person name="Grigoriev I.V."/>
        </authorList>
    </citation>
    <scope>NUCLEOTIDE SEQUENCE [LARGE SCALE GENOMIC DNA]</scope>
    <source>
        <strain evidence="2 3">PL171</strain>
    </source>
</reference>
<proteinExistence type="predicted"/>
<keyword evidence="3" id="KW-1185">Reference proteome</keyword>